<feature type="region of interest" description="Disordered" evidence="8">
    <location>
        <begin position="1"/>
        <end position="32"/>
    </location>
</feature>
<feature type="region of interest" description="Disordered" evidence="8">
    <location>
        <begin position="644"/>
        <end position="681"/>
    </location>
</feature>
<dbReference type="GO" id="GO:2001278">
    <property type="term" value="P:positive regulation of L-leucine biosynthetic process"/>
    <property type="evidence" value="ECO:0007669"/>
    <property type="project" value="EnsemblFungi"/>
</dbReference>
<dbReference type="CDD" id="cd12148">
    <property type="entry name" value="fungal_TF_MHR"/>
    <property type="match status" value="1"/>
</dbReference>
<dbReference type="GO" id="GO:0001227">
    <property type="term" value="F:DNA-binding transcription repressor activity, RNA polymerase II-specific"/>
    <property type="evidence" value="ECO:0007669"/>
    <property type="project" value="EnsemblFungi"/>
</dbReference>
<dbReference type="OMA" id="MLWKDVD"/>
<dbReference type="PROSITE" id="PS50048">
    <property type="entry name" value="ZN2_CY6_FUNGAL_2"/>
    <property type="match status" value="1"/>
</dbReference>
<dbReference type="EMBL" id="AE016815">
    <property type="protein sequence ID" value="AAS50946.2"/>
    <property type="molecule type" value="Genomic_DNA"/>
</dbReference>
<protein>
    <submittedName>
        <fullName evidence="10">ABR174Wp</fullName>
    </submittedName>
</protein>
<feature type="compositionally biased region" description="Acidic residues" evidence="8">
    <location>
        <begin position="12"/>
        <end position="25"/>
    </location>
</feature>
<dbReference type="RefSeq" id="NP_983122.2">
    <property type="nucleotide sequence ID" value="NM_208475.2"/>
</dbReference>
<evidence type="ECO:0000256" key="4">
    <source>
        <dbReference type="ARBA" id="ARBA00023015"/>
    </source>
</evidence>
<evidence type="ECO:0000256" key="8">
    <source>
        <dbReference type="SAM" id="MobiDB-lite"/>
    </source>
</evidence>
<dbReference type="KEGG" id="ago:AGOS_ABR174W"/>
<proteinExistence type="predicted"/>
<keyword evidence="11" id="KW-1185">Reference proteome</keyword>
<comment type="subcellular location">
    <subcellularLocation>
        <location evidence="1">Nucleus</location>
    </subcellularLocation>
</comment>
<accession>Q75D49</accession>
<dbReference type="HOGENOM" id="CLU_015609_0_0_1"/>
<evidence type="ECO:0000256" key="7">
    <source>
        <dbReference type="ARBA" id="ARBA00023242"/>
    </source>
</evidence>
<feature type="compositionally biased region" description="Polar residues" evidence="8">
    <location>
        <begin position="656"/>
        <end position="679"/>
    </location>
</feature>
<dbReference type="AlphaFoldDB" id="Q75D49"/>
<keyword evidence="3" id="KW-0862">Zinc</keyword>
<gene>
    <name evidence="10" type="ORF">AGOS_ABR174W</name>
</gene>
<evidence type="ECO:0000313" key="11">
    <source>
        <dbReference type="Proteomes" id="UP000000591"/>
    </source>
</evidence>
<reference evidence="10 11" key="1">
    <citation type="journal article" date="2004" name="Science">
        <title>The Ashbya gossypii genome as a tool for mapping the ancient Saccharomyces cerevisiae genome.</title>
        <authorList>
            <person name="Dietrich F.S."/>
            <person name="Voegeli S."/>
            <person name="Brachat S."/>
            <person name="Lerch A."/>
            <person name="Gates K."/>
            <person name="Steiner S."/>
            <person name="Mohr C."/>
            <person name="Pohlmann R."/>
            <person name="Luedi P."/>
            <person name="Choi S."/>
            <person name="Wing R.A."/>
            <person name="Flavier A."/>
            <person name="Gaffney T.D."/>
            <person name="Philippsen P."/>
        </authorList>
    </citation>
    <scope>NUCLEOTIDE SEQUENCE [LARGE SCALE GENOMIC DNA]</scope>
    <source>
        <strain evidence="11">ATCC 10895 / CBS 109.51 / FGSC 9923 / NRRL Y-1056</strain>
    </source>
</reference>
<keyword evidence="7" id="KW-0539">Nucleus</keyword>
<keyword evidence="5" id="KW-0238">DNA-binding</keyword>
<dbReference type="GO" id="GO:0005634">
    <property type="term" value="C:nucleus"/>
    <property type="evidence" value="ECO:0000318"/>
    <property type="project" value="GO_Central"/>
</dbReference>
<feature type="compositionally biased region" description="Polar residues" evidence="8">
    <location>
        <begin position="1"/>
        <end position="11"/>
    </location>
</feature>
<dbReference type="GO" id="GO:0006355">
    <property type="term" value="P:regulation of DNA-templated transcription"/>
    <property type="evidence" value="ECO:0000318"/>
    <property type="project" value="GO_Central"/>
</dbReference>
<evidence type="ECO:0000256" key="5">
    <source>
        <dbReference type="ARBA" id="ARBA00023125"/>
    </source>
</evidence>
<feature type="compositionally biased region" description="Polar residues" evidence="8">
    <location>
        <begin position="749"/>
        <end position="769"/>
    </location>
</feature>
<evidence type="ECO:0000256" key="2">
    <source>
        <dbReference type="ARBA" id="ARBA00022723"/>
    </source>
</evidence>
<dbReference type="PANTHER" id="PTHR31845">
    <property type="entry name" value="FINGER DOMAIN PROTEIN, PUTATIVE-RELATED"/>
    <property type="match status" value="1"/>
</dbReference>
<dbReference type="InParanoid" id="Q75D49"/>
<feature type="region of interest" description="Disordered" evidence="8">
    <location>
        <begin position="731"/>
        <end position="773"/>
    </location>
</feature>
<sequence>MSEGMKSSSVSQDEDAGANGTEDEELSRACSPYMRRQNRKKFACVECRQQKSKCNAHDRAPEPCSRCAKKNVPCVLQRDFRRTYKRVRNEVIERRFRELTSSLSNLGAEEILQRLEEEQRVISNNGNFTKEKIKRLRELGDLGLEAARAPEPPAAQTELEESGPLTAEQLKCAAKSLGDVHLAPEEIAHVFQEYAERYHRFLPVVEISKGPEKIYALSPCLFWVIVLIGLRREFGTIETMRKLSKLVKVVLAEISVSPIIRNSQLETSEPALNVASVYSVQALLLYTYWPPLTSSLSADTSWNTIGLTMFQAIQLGLNTVQYSEGFTHANAELVREHTKTWLYCNVVSQTIASAFGFPAFVCFDHTVMSTFNHSISTARTARMPSRLKQMAQVAHFENQLASTMHSNPLSPSGLLNKNEMLPLLRILDRQLDVLEMELNDSNADEFRRFSFLVSKVHLYSYYFILAGEGSTSQIDGHSATLREAEIDSVTKHGLLKAYNAAVALLQHTNSMWERNPSMVKYFPGVFVLSIWQSACIVAKLAQSSLCEVLDIALGEKVYQNAVSLCFNASVLKHDMAYRSSGIMKSMWLMFSDMHDNWNHQGQPSDPLSPSSFNLAINVKSRMAVSVFFDCLYILRRKCGMAKLRRQARRRPDDTDIATTQSAGNDRSVSMAIDSSQNPVESARRIIQTIPLDPEPINASTATDASSCDSGSDEALLLRKILHHTSSIADGHSLRTAASGGTPIPAESTRPFSDSRGASVQPSTHATTLHHSVFDRPGGAYRSVSSVDTTVSGILLDTSARLPEHSTDRSVPEPYNAISDLQSSDLQPSDPATRSWGSWDEWESDLIFKDVGILMNEFAFNPEVL</sequence>
<dbReference type="Pfam" id="PF00172">
    <property type="entry name" value="Zn_clus"/>
    <property type="match status" value="1"/>
</dbReference>
<evidence type="ECO:0000256" key="3">
    <source>
        <dbReference type="ARBA" id="ARBA00022833"/>
    </source>
</evidence>
<name>Q75D49_EREGS</name>
<dbReference type="FunFam" id="4.10.240.10:FF:000003">
    <property type="entry name" value="C6 transcription factor (Leu3)"/>
    <property type="match status" value="1"/>
</dbReference>
<feature type="compositionally biased region" description="Low complexity" evidence="8">
    <location>
        <begin position="818"/>
        <end position="830"/>
    </location>
</feature>
<dbReference type="Gene3D" id="4.10.240.10">
    <property type="entry name" value="Zn(2)-C6 fungal-type DNA-binding domain"/>
    <property type="match status" value="1"/>
</dbReference>
<dbReference type="GO" id="GO:0000981">
    <property type="term" value="F:DNA-binding transcription factor activity, RNA polymerase II-specific"/>
    <property type="evidence" value="ECO:0000318"/>
    <property type="project" value="GO_Central"/>
</dbReference>
<evidence type="ECO:0000259" key="9">
    <source>
        <dbReference type="PROSITE" id="PS50048"/>
    </source>
</evidence>
<dbReference type="GeneID" id="4619232"/>
<keyword evidence="2" id="KW-0479">Metal-binding</keyword>
<evidence type="ECO:0000313" key="10">
    <source>
        <dbReference type="EMBL" id="AAS50946.2"/>
    </source>
</evidence>
<organism evidence="10 11">
    <name type="scientific">Eremothecium gossypii (strain ATCC 10895 / CBS 109.51 / FGSC 9923 / NRRL Y-1056)</name>
    <name type="common">Yeast</name>
    <name type="synonym">Ashbya gossypii</name>
    <dbReference type="NCBI Taxonomy" id="284811"/>
    <lineage>
        <taxon>Eukaryota</taxon>
        <taxon>Fungi</taxon>
        <taxon>Dikarya</taxon>
        <taxon>Ascomycota</taxon>
        <taxon>Saccharomycotina</taxon>
        <taxon>Saccharomycetes</taxon>
        <taxon>Saccharomycetales</taxon>
        <taxon>Saccharomycetaceae</taxon>
        <taxon>Eremothecium</taxon>
    </lineage>
</organism>
<dbReference type="PROSITE" id="PS00463">
    <property type="entry name" value="ZN2_CY6_FUNGAL_1"/>
    <property type="match status" value="1"/>
</dbReference>
<dbReference type="GO" id="GO:0000976">
    <property type="term" value="F:transcription cis-regulatory region binding"/>
    <property type="evidence" value="ECO:0000318"/>
    <property type="project" value="GO_Central"/>
</dbReference>
<dbReference type="GO" id="GO:0001228">
    <property type="term" value="F:DNA-binding transcription activator activity, RNA polymerase II-specific"/>
    <property type="evidence" value="ECO:0007669"/>
    <property type="project" value="EnsemblFungi"/>
</dbReference>
<dbReference type="Proteomes" id="UP000000591">
    <property type="component" value="Chromosome II"/>
</dbReference>
<keyword evidence="6" id="KW-0804">Transcription</keyword>
<dbReference type="OrthoDB" id="2341546at2759"/>
<feature type="region of interest" description="Disordered" evidence="8">
    <location>
        <begin position="802"/>
        <end position="835"/>
    </location>
</feature>
<evidence type="ECO:0000256" key="1">
    <source>
        <dbReference type="ARBA" id="ARBA00004123"/>
    </source>
</evidence>
<dbReference type="FunCoup" id="Q75D49">
    <property type="interactions" value="498"/>
</dbReference>
<dbReference type="InterPro" id="IPR051089">
    <property type="entry name" value="prtT"/>
</dbReference>
<dbReference type="GO" id="GO:0008270">
    <property type="term" value="F:zinc ion binding"/>
    <property type="evidence" value="ECO:0007669"/>
    <property type="project" value="InterPro"/>
</dbReference>
<dbReference type="SUPFAM" id="SSF57701">
    <property type="entry name" value="Zn2/Cys6 DNA-binding domain"/>
    <property type="match status" value="1"/>
</dbReference>
<feature type="domain" description="Zn(2)-C6 fungal-type" evidence="9">
    <location>
        <begin position="43"/>
        <end position="76"/>
    </location>
</feature>
<reference evidence="11" key="2">
    <citation type="journal article" date="2013" name="G3 (Bethesda)">
        <title>Genomes of Ashbya fungi isolated from insects reveal four mating-type loci, numerous translocations, lack of transposons, and distinct gene duplications.</title>
        <authorList>
            <person name="Dietrich F.S."/>
            <person name="Voegeli S."/>
            <person name="Kuo S."/>
            <person name="Philippsen P."/>
        </authorList>
    </citation>
    <scope>GENOME REANNOTATION</scope>
    <source>
        <strain evidence="11">ATCC 10895 / CBS 109.51 / FGSC 9923 / NRRL Y-1056</strain>
    </source>
</reference>
<dbReference type="SMART" id="SM00066">
    <property type="entry name" value="GAL4"/>
    <property type="match status" value="1"/>
</dbReference>
<dbReference type="PANTHER" id="PTHR31845:SF21">
    <property type="entry name" value="REGULATORY PROTEIN LEU3"/>
    <property type="match status" value="1"/>
</dbReference>
<dbReference type="eggNOG" id="ENOG502QPVP">
    <property type="taxonomic scope" value="Eukaryota"/>
</dbReference>
<evidence type="ECO:0000256" key="6">
    <source>
        <dbReference type="ARBA" id="ARBA00023163"/>
    </source>
</evidence>
<dbReference type="InterPro" id="IPR001138">
    <property type="entry name" value="Zn2Cys6_DnaBD"/>
</dbReference>
<dbReference type="CDD" id="cd00067">
    <property type="entry name" value="GAL4"/>
    <property type="match status" value="1"/>
</dbReference>
<dbReference type="InterPro" id="IPR036864">
    <property type="entry name" value="Zn2-C6_fun-type_DNA-bd_sf"/>
</dbReference>
<dbReference type="STRING" id="284811.Q75D49"/>
<keyword evidence="4" id="KW-0805">Transcription regulation</keyword>